<dbReference type="Pfam" id="PF06445">
    <property type="entry name" value="GyrI-like"/>
    <property type="match status" value="1"/>
</dbReference>
<name>A0A1V9Z801_9STRA</name>
<dbReference type="SMART" id="SM00871">
    <property type="entry name" value="AraC_E_bind"/>
    <property type="match status" value="1"/>
</dbReference>
<sequence>MSGVEIRTVSPIRVAFLRAKLKTFHDQKDSWGELMTFLMSNNLPPRGPTISKYFSMEPIDMAVCSPLNDDDVLPPHERIVVQVLEESQMAVYTHRGAMQDISSAYEVLMPWLETSKYEQAGPSREVYVKVPFGEDIENGDWNNVVVEVHFPIKLKST</sequence>
<evidence type="ECO:0000313" key="3">
    <source>
        <dbReference type="Proteomes" id="UP000243217"/>
    </source>
</evidence>
<gene>
    <name evidence="2" type="ORF">THRCLA_08240</name>
</gene>
<feature type="domain" description="AraC effector-binding" evidence="1">
    <location>
        <begin position="2"/>
        <end position="153"/>
    </location>
</feature>
<protein>
    <recommendedName>
        <fullName evidence="1">AraC effector-binding domain-containing protein</fullName>
    </recommendedName>
</protein>
<organism evidence="2 3">
    <name type="scientific">Thraustotheca clavata</name>
    <dbReference type="NCBI Taxonomy" id="74557"/>
    <lineage>
        <taxon>Eukaryota</taxon>
        <taxon>Sar</taxon>
        <taxon>Stramenopiles</taxon>
        <taxon>Oomycota</taxon>
        <taxon>Saprolegniomycetes</taxon>
        <taxon>Saprolegniales</taxon>
        <taxon>Achlyaceae</taxon>
        <taxon>Thraustotheca</taxon>
    </lineage>
</organism>
<keyword evidence="3" id="KW-1185">Reference proteome</keyword>
<dbReference type="SUPFAM" id="SSF55136">
    <property type="entry name" value="Probable bacterial effector-binding domain"/>
    <property type="match status" value="1"/>
</dbReference>
<dbReference type="AlphaFoldDB" id="A0A1V9Z801"/>
<dbReference type="Proteomes" id="UP000243217">
    <property type="component" value="Unassembled WGS sequence"/>
</dbReference>
<dbReference type="InterPro" id="IPR029442">
    <property type="entry name" value="GyrI-like"/>
</dbReference>
<accession>A0A1V9Z801</accession>
<proteinExistence type="predicted"/>
<dbReference type="InterPro" id="IPR011256">
    <property type="entry name" value="Reg_factor_effector_dom_sf"/>
</dbReference>
<dbReference type="EMBL" id="JNBS01002205">
    <property type="protein sequence ID" value="OQR94123.1"/>
    <property type="molecule type" value="Genomic_DNA"/>
</dbReference>
<dbReference type="OrthoDB" id="58441at2759"/>
<evidence type="ECO:0000313" key="2">
    <source>
        <dbReference type="EMBL" id="OQR94123.1"/>
    </source>
</evidence>
<comment type="caution">
    <text evidence="2">The sequence shown here is derived from an EMBL/GenBank/DDBJ whole genome shotgun (WGS) entry which is preliminary data.</text>
</comment>
<dbReference type="InterPro" id="IPR010499">
    <property type="entry name" value="AraC_E-bd"/>
</dbReference>
<dbReference type="STRING" id="74557.A0A1V9Z801"/>
<evidence type="ECO:0000259" key="1">
    <source>
        <dbReference type="SMART" id="SM00871"/>
    </source>
</evidence>
<dbReference type="Gene3D" id="3.20.80.10">
    <property type="entry name" value="Regulatory factor, effector binding domain"/>
    <property type="match status" value="1"/>
</dbReference>
<reference evidence="2 3" key="1">
    <citation type="journal article" date="2014" name="Genome Biol. Evol.">
        <title>The secreted proteins of Achlya hypogyna and Thraustotheca clavata identify the ancestral oomycete secretome and reveal gene acquisitions by horizontal gene transfer.</title>
        <authorList>
            <person name="Misner I."/>
            <person name="Blouin N."/>
            <person name="Leonard G."/>
            <person name="Richards T.A."/>
            <person name="Lane C.E."/>
        </authorList>
    </citation>
    <scope>NUCLEOTIDE SEQUENCE [LARGE SCALE GENOMIC DNA]</scope>
    <source>
        <strain evidence="2 3">ATCC 34112</strain>
    </source>
</reference>